<evidence type="ECO:0000313" key="4">
    <source>
        <dbReference type="EMBL" id="RTZ17271.1"/>
    </source>
</evidence>
<accession>A0A3S0V473</accession>
<dbReference type="NCBIfam" id="TIGR01730">
    <property type="entry name" value="RND_mfp"/>
    <property type="match status" value="1"/>
</dbReference>
<dbReference type="PANTHER" id="PTHR30469:SF20">
    <property type="entry name" value="EFFLUX RND TRANSPORTER PERIPLASMIC ADAPTOR SUBUNIT"/>
    <property type="match status" value="1"/>
</dbReference>
<dbReference type="Pfam" id="PF25917">
    <property type="entry name" value="BSH_RND"/>
    <property type="match status" value="1"/>
</dbReference>
<dbReference type="Gene3D" id="1.10.287.470">
    <property type="entry name" value="Helix hairpin bin"/>
    <property type="match status" value="1"/>
</dbReference>
<dbReference type="RefSeq" id="WP_126572027.1">
    <property type="nucleotide sequence ID" value="NZ_RXZH01000001.1"/>
</dbReference>
<sequence>MNTSTNGIKPTIRMAALGLLATALVGCNQANSEVSEPVVKPVKLIEIPNSSTQRYDAFIANVDATDRASLSFQVAGEIAQFTIKMGSEVKAGDVLARLDQTDYRLAYQARLAEYNLAKTAFTRAAQLHEKKLISVDTYDQSETQYKAAQAALSQAETDLSYTQIVAPFDGVVSLTFSNEHQVVGANQPVLNIISNSVMDVVFTVPVSYAEQYGLEHISNSTVHVVLDSHPDLQIPATFKEISTKADQDTNSYSASVTFDRPSQINLLPGMTGQVKLLNESNAGGVSITQTAWVSKTDTQGSLYRFDQESHTLSAVQVALDDKGKVIDGLKAGDLIVEAGVEKLMAGQQVKAWQKEEGI</sequence>
<comment type="similarity">
    <text evidence="1">Belongs to the membrane fusion protein (MFP) (TC 8.A.1) family.</text>
</comment>
<dbReference type="EMBL" id="RXZH01000001">
    <property type="protein sequence ID" value="RTZ17271.1"/>
    <property type="molecule type" value="Genomic_DNA"/>
</dbReference>
<dbReference type="Gene3D" id="2.40.50.100">
    <property type="match status" value="1"/>
</dbReference>
<evidence type="ECO:0000259" key="3">
    <source>
        <dbReference type="Pfam" id="PF25917"/>
    </source>
</evidence>
<dbReference type="PANTHER" id="PTHR30469">
    <property type="entry name" value="MULTIDRUG RESISTANCE PROTEIN MDTA"/>
    <property type="match status" value="1"/>
</dbReference>
<evidence type="ECO:0000256" key="1">
    <source>
        <dbReference type="ARBA" id="ARBA00009477"/>
    </source>
</evidence>
<dbReference type="InterPro" id="IPR058625">
    <property type="entry name" value="MdtA-like_BSH"/>
</dbReference>
<dbReference type="Gene3D" id="2.40.420.20">
    <property type="match status" value="1"/>
</dbReference>
<dbReference type="Gene3D" id="2.40.30.170">
    <property type="match status" value="1"/>
</dbReference>
<evidence type="ECO:0000256" key="2">
    <source>
        <dbReference type="SAM" id="SignalP"/>
    </source>
</evidence>
<dbReference type="OrthoDB" id="1185083at2"/>
<dbReference type="InterPro" id="IPR006143">
    <property type="entry name" value="RND_pump_MFP"/>
</dbReference>
<dbReference type="AlphaFoldDB" id="A0A3S0V473"/>
<dbReference type="GO" id="GO:1990281">
    <property type="term" value="C:efflux pump complex"/>
    <property type="evidence" value="ECO:0007669"/>
    <property type="project" value="TreeGrafter"/>
</dbReference>
<comment type="caution">
    <text evidence="4">The sequence shown here is derived from an EMBL/GenBank/DDBJ whole genome shotgun (WGS) entry which is preliminary data.</text>
</comment>
<keyword evidence="2" id="KW-0732">Signal</keyword>
<keyword evidence="5" id="KW-1185">Reference proteome</keyword>
<dbReference type="GO" id="GO:0015562">
    <property type="term" value="F:efflux transmembrane transporter activity"/>
    <property type="evidence" value="ECO:0007669"/>
    <property type="project" value="TreeGrafter"/>
</dbReference>
<feature type="domain" description="Multidrug resistance protein MdtA-like barrel-sandwich hybrid" evidence="3">
    <location>
        <begin position="68"/>
        <end position="193"/>
    </location>
</feature>
<protein>
    <submittedName>
        <fullName evidence="4">Efflux RND transporter periplasmic adaptor subunit</fullName>
    </submittedName>
</protein>
<gene>
    <name evidence="4" type="ORF">EJ063_00370</name>
</gene>
<feature type="signal peptide" evidence="2">
    <location>
        <begin position="1"/>
        <end position="30"/>
    </location>
</feature>
<dbReference type="SUPFAM" id="SSF111369">
    <property type="entry name" value="HlyD-like secretion proteins"/>
    <property type="match status" value="1"/>
</dbReference>
<feature type="chain" id="PRO_5018738077" evidence="2">
    <location>
        <begin position="31"/>
        <end position="358"/>
    </location>
</feature>
<name>A0A3S0V473_9VIBR</name>
<organism evidence="4 5">
    <name type="scientific">Vibrio aquaticus</name>
    <dbReference type="NCBI Taxonomy" id="2496559"/>
    <lineage>
        <taxon>Bacteria</taxon>
        <taxon>Pseudomonadati</taxon>
        <taxon>Pseudomonadota</taxon>
        <taxon>Gammaproteobacteria</taxon>
        <taxon>Vibrionales</taxon>
        <taxon>Vibrionaceae</taxon>
        <taxon>Vibrio</taxon>
    </lineage>
</organism>
<proteinExistence type="inferred from homology"/>
<dbReference type="Proteomes" id="UP000268973">
    <property type="component" value="Unassembled WGS sequence"/>
</dbReference>
<reference evidence="4 5" key="1">
    <citation type="submission" date="2018-12" db="EMBL/GenBank/DDBJ databases">
        <title>Vibrio sp. isolated from China Sea.</title>
        <authorList>
            <person name="Li Y."/>
        </authorList>
    </citation>
    <scope>NUCLEOTIDE SEQUENCE [LARGE SCALE GENOMIC DNA]</scope>
    <source>
        <strain evidence="4 5">BEI207</strain>
    </source>
</reference>
<evidence type="ECO:0000313" key="5">
    <source>
        <dbReference type="Proteomes" id="UP000268973"/>
    </source>
</evidence>